<keyword evidence="9" id="KW-1185">Reference proteome</keyword>
<evidence type="ECO:0000259" key="5">
    <source>
        <dbReference type="PROSITE" id="PS50977"/>
    </source>
</evidence>
<organism evidence="6 8">
    <name type="scientific">Leptospira selangorensis</name>
    <dbReference type="NCBI Taxonomy" id="2484982"/>
    <lineage>
        <taxon>Bacteria</taxon>
        <taxon>Pseudomonadati</taxon>
        <taxon>Spirochaetota</taxon>
        <taxon>Spirochaetia</taxon>
        <taxon>Leptospirales</taxon>
        <taxon>Leptospiraceae</taxon>
        <taxon>Leptospira</taxon>
    </lineage>
</organism>
<evidence type="ECO:0000256" key="4">
    <source>
        <dbReference type="PROSITE-ProRule" id="PRU00335"/>
    </source>
</evidence>
<evidence type="ECO:0000313" key="8">
    <source>
        <dbReference type="Proteomes" id="UP000297832"/>
    </source>
</evidence>
<feature type="domain" description="HTH tetR-type" evidence="5">
    <location>
        <begin position="6"/>
        <end position="66"/>
    </location>
</feature>
<dbReference type="Gene3D" id="1.10.357.10">
    <property type="entry name" value="Tetracycline Repressor, domain 2"/>
    <property type="match status" value="1"/>
</dbReference>
<dbReference type="PROSITE" id="PS50977">
    <property type="entry name" value="HTH_TETR_2"/>
    <property type="match status" value="1"/>
</dbReference>
<dbReference type="Pfam" id="PF16925">
    <property type="entry name" value="TetR_C_13"/>
    <property type="match status" value="1"/>
</dbReference>
<dbReference type="RefSeq" id="WP_135627283.1">
    <property type="nucleotide sequence ID" value="NZ_RQGU01000090.1"/>
</dbReference>
<evidence type="ECO:0000313" key="7">
    <source>
        <dbReference type="EMBL" id="TGM21304.1"/>
    </source>
</evidence>
<dbReference type="InterPro" id="IPR009057">
    <property type="entry name" value="Homeodomain-like_sf"/>
</dbReference>
<dbReference type="Pfam" id="PF00440">
    <property type="entry name" value="TetR_N"/>
    <property type="match status" value="1"/>
</dbReference>
<feature type="DNA-binding region" description="H-T-H motif" evidence="4">
    <location>
        <begin position="29"/>
        <end position="48"/>
    </location>
</feature>
<dbReference type="Proteomes" id="UP000297832">
    <property type="component" value="Unassembled WGS sequence"/>
</dbReference>
<dbReference type="EMBL" id="RQGU01000090">
    <property type="protein sequence ID" value="TGM21304.1"/>
    <property type="molecule type" value="Genomic_DNA"/>
</dbReference>
<keyword evidence="3" id="KW-0804">Transcription</keyword>
<protein>
    <submittedName>
        <fullName evidence="6">TetR/AcrR family transcriptional regulator</fullName>
    </submittedName>
</protein>
<dbReference type="InterPro" id="IPR036271">
    <property type="entry name" value="Tet_transcr_reg_TetR-rel_C_sf"/>
</dbReference>
<evidence type="ECO:0000313" key="6">
    <source>
        <dbReference type="EMBL" id="TGM16966.1"/>
    </source>
</evidence>
<reference evidence="6 8" key="2">
    <citation type="journal article" date="2019" name="PLoS Negl. Trop. Dis.">
        <title>Revisiting the worldwide diversity of Leptospira species in the environment.</title>
        <authorList>
            <person name="Vincent A.T."/>
            <person name="Schiettekatte O."/>
            <person name="Bourhy P."/>
            <person name="Veyrier F.J."/>
            <person name="Picardeau M."/>
        </authorList>
    </citation>
    <scope>NUCLEOTIDE SEQUENCE [LARGE SCALE GENOMIC DNA]</scope>
    <source>
        <strain evidence="6 8">201702405</strain>
        <strain evidence="7">201702406</strain>
    </source>
</reference>
<evidence type="ECO:0000313" key="9">
    <source>
        <dbReference type="Proteomes" id="UP000298057"/>
    </source>
</evidence>
<proteinExistence type="predicted"/>
<dbReference type="Proteomes" id="UP000298057">
    <property type="component" value="Unassembled WGS sequence"/>
</dbReference>
<sequence>MSTKEKGVKDRILETAVRLFQTQGYGNTGINQIIQESQTAKASFYDYYPSKDLLGKAYIEFYGKEQLVLLEKLQSRSETARDFIQAWTHILRRQTRNNEFAGCPMANTAAQIASTSPSISEEVKKLALRTVDFLAIYLKERQKKGQIPKNADTQSLARKIFASYEGVLQIWKLTGKISALDDLPEMVDAIIKNSGKKSPI</sequence>
<dbReference type="SUPFAM" id="SSF48498">
    <property type="entry name" value="Tetracyclin repressor-like, C-terminal domain"/>
    <property type="match status" value="1"/>
</dbReference>
<dbReference type="InterPro" id="IPR011075">
    <property type="entry name" value="TetR_C"/>
</dbReference>
<evidence type="ECO:0000256" key="3">
    <source>
        <dbReference type="ARBA" id="ARBA00023163"/>
    </source>
</evidence>
<dbReference type="SUPFAM" id="SSF46689">
    <property type="entry name" value="Homeodomain-like"/>
    <property type="match status" value="1"/>
</dbReference>
<dbReference type="PANTHER" id="PTHR47506:SF3">
    <property type="entry name" value="HTH-TYPE TRANSCRIPTIONAL REGULATOR LMRA"/>
    <property type="match status" value="1"/>
</dbReference>
<gene>
    <name evidence="6" type="ORF">EHQ81_00155</name>
    <name evidence="7" type="ORF">EHQ82_09900</name>
</gene>
<dbReference type="GO" id="GO:0003677">
    <property type="term" value="F:DNA binding"/>
    <property type="evidence" value="ECO:0007669"/>
    <property type="project" value="UniProtKB-UniRule"/>
</dbReference>
<accession>A0A5F2C210</accession>
<keyword evidence="2 4" id="KW-0238">DNA-binding</keyword>
<evidence type="ECO:0000256" key="2">
    <source>
        <dbReference type="ARBA" id="ARBA00023125"/>
    </source>
</evidence>
<dbReference type="EMBL" id="RQGV01000001">
    <property type="protein sequence ID" value="TGM16966.1"/>
    <property type="molecule type" value="Genomic_DNA"/>
</dbReference>
<comment type="caution">
    <text evidence="6">The sequence shown here is derived from an EMBL/GenBank/DDBJ whole genome shotgun (WGS) entry which is preliminary data.</text>
</comment>
<dbReference type="AlphaFoldDB" id="A0A5F2C210"/>
<dbReference type="PANTHER" id="PTHR47506">
    <property type="entry name" value="TRANSCRIPTIONAL REGULATORY PROTEIN"/>
    <property type="match status" value="1"/>
</dbReference>
<keyword evidence="1" id="KW-0805">Transcription regulation</keyword>
<evidence type="ECO:0000256" key="1">
    <source>
        <dbReference type="ARBA" id="ARBA00023015"/>
    </source>
</evidence>
<reference evidence="7" key="1">
    <citation type="submission" date="2018-10" db="EMBL/GenBank/DDBJ databases">
        <authorList>
            <person name="Vincent A.T."/>
            <person name="Schiettekatte O."/>
            <person name="Bourhy P."/>
            <person name="Veyrier F.J."/>
            <person name="Picardeau M."/>
        </authorList>
    </citation>
    <scope>NUCLEOTIDE SEQUENCE</scope>
    <source>
        <strain evidence="7">201702406</strain>
    </source>
</reference>
<dbReference type="InterPro" id="IPR001647">
    <property type="entry name" value="HTH_TetR"/>
</dbReference>
<name>A0A5F2C210_9LEPT</name>